<dbReference type="EC" id="1.3.1.21" evidence="17"/>
<keyword evidence="6" id="KW-0152">Cholesterol biosynthesis</keyword>
<evidence type="ECO:0000256" key="17">
    <source>
        <dbReference type="ARBA" id="ARBA00038851"/>
    </source>
</evidence>
<reference evidence="21" key="2">
    <citation type="submission" date="2023-05" db="EMBL/GenBank/DDBJ databases">
        <authorList>
            <consortium name="Lawrence Berkeley National Laboratory"/>
            <person name="Steindorff A."/>
            <person name="Hensen N."/>
            <person name="Bonometti L."/>
            <person name="Westerberg I."/>
            <person name="Brannstrom I.O."/>
            <person name="Guillou S."/>
            <person name="Cros-Aarteil S."/>
            <person name="Calhoun S."/>
            <person name="Haridas S."/>
            <person name="Kuo A."/>
            <person name="Mondo S."/>
            <person name="Pangilinan J."/>
            <person name="Riley R."/>
            <person name="Labutti K."/>
            <person name="Andreopoulos B."/>
            <person name="Lipzen A."/>
            <person name="Chen C."/>
            <person name="Yanf M."/>
            <person name="Daum C."/>
            <person name="Ng V."/>
            <person name="Clum A."/>
            <person name="Ohm R."/>
            <person name="Martin F."/>
            <person name="Silar P."/>
            <person name="Natvig D."/>
            <person name="Lalanne C."/>
            <person name="Gautier V."/>
            <person name="Ament-Velasquez S.L."/>
            <person name="Kruys A."/>
            <person name="Hutchinson M.I."/>
            <person name="Powell A.J."/>
            <person name="Barry K."/>
            <person name="Miller A.N."/>
            <person name="Grigoriev I.V."/>
            <person name="Debuchy R."/>
            <person name="Gladieux P."/>
            <person name="Thoren M.H."/>
            <person name="Johannesson H."/>
        </authorList>
    </citation>
    <scope>NUCLEOTIDE SEQUENCE</scope>
    <source>
        <strain evidence="21">PSN243</strain>
    </source>
</reference>
<keyword evidence="11 20" id="KW-0560">Oxidoreductase</keyword>
<keyword evidence="16 20" id="KW-0753">Steroid metabolism</keyword>
<comment type="caution">
    <text evidence="21">The sequence shown here is derived from an EMBL/GenBank/DDBJ whole genome shotgun (WGS) entry which is preliminary data.</text>
</comment>
<keyword evidence="8" id="KW-0521">NADP</keyword>
<organism evidence="21 22">
    <name type="scientific">Podospora aff. communis PSN243</name>
    <dbReference type="NCBI Taxonomy" id="3040156"/>
    <lineage>
        <taxon>Eukaryota</taxon>
        <taxon>Fungi</taxon>
        <taxon>Dikarya</taxon>
        <taxon>Ascomycota</taxon>
        <taxon>Pezizomycotina</taxon>
        <taxon>Sordariomycetes</taxon>
        <taxon>Sordariomycetidae</taxon>
        <taxon>Sordariales</taxon>
        <taxon>Podosporaceae</taxon>
        <taxon>Podospora</taxon>
    </lineage>
</organism>
<keyword evidence="9 20" id="KW-0752">Steroid biosynthesis</keyword>
<evidence type="ECO:0000256" key="13">
    <source>
        <dbReference type="ARBA" id="ARBA00023098"/>
    </source>
</evidence>
<dbReference type="PROSITE" id="PS01017">
    <property type="entry name" value="STEROL_REDUCT_1"/>
    <property type="match status" value="1"/>
</dbReference>
<dbReference type="PANTHER" id="PTHR21257:SF38">
    <property type="entry name" value="7-DEHYDROCHOLESTEROL REDUCTASE"/>
    <property type="match status" value="1"/>
</dbReference>
<keyword evidence="10 20" id="KW-1133">Transmembrane helix</keyword>
<evidence type="ECO:0000256" key="16">
    <source>
        <dbReference type="ARBA" id="ARBA00023221"/>
    </source>
</evidence>
<dbReference type="PANTHER" id="PTHR21257">
    <property type="entry name" value="DELTA(14)-STEROL REDUCTASE"/>
    <property type="match status" value="1"/>
</dbReference>
<protein>
    <recommendedName>
        <fullName evidence="18">7-dehydrocholesterol reductase</fullName>
        <ecNumber evidence="17">1.3.1.21</ecNumber>
    </recommendedName>
    <alternativeName>
        <fullName evidence="19">Sterol Delta(7)-reductase</fullName>
    </alternativeName>
</protein>
<dbReference type="InterPro" id="IPR001171">
    <property type="entry name" value="ERG24_DHCR-like"/>
</dbReference>
<reference evidence="21" key="1">
    <citation type="journal article" date="2023" name="Mol. Phylogenet. Evol.">
        <title>Genome-scale phylogeny and comparative genomics of the fungal order Sordariales.</title>
        <authorList>
            <person name="Hensen N."/>
            <person name="Bonometti L."/>
            <person name="Westerberg I."/>
            <person name="Brannstrom I.O."/>
            <person name="Guillou S."/>
            <person name="Cros-Aarteil S."/>
            <person name="Calhoun S."/>
            <person name="Haridas S."/>
            <person name="Kuo A."/>
            <person name="Mondo S."/>
            <person name="Pangilinan J."/>
            <person name="Riley R."/>
            <person name="LaButti K."/>
            <person name="Andreopoulos B."/>
            <person name="Lipzen A."/>
            <person name="Chen C."/>
            <person name="Yan M."/>
            <person name="Daum C."/>
            <person name="Ng V."/>
            <person name="Clum A."/>
            <person name="Steindorff A."/>
            <person name="Ohm R.A."/>
            <person name="Martin F."/>
            <person name="Silar P."/>
            <person name="Natvig D.O."/>
            <person name="Lalanne C."/>
            <person name="Gautier V."/>
            <person name="Ament-Velasquez S.L."/>
            <person name="Kruys A."/>
            <person name="Hutchinson M.I."/>
            <person name="Powell A.J."/>
            <person name="Barry K."/>
            <person name="Miller A.N."/>
            <person name="Grigoriev I.V."/>
            <person name="Debuchy R."/>
            <person name="Gladieux P."/>
            <person name="Hiltunen Thoren M."/>
            <person name="Johannesson H."/>
        </authorList>
    </citation>
    <scope>NUCLEOTIDE SEQUENCE</scope>
    <source>
        <strain evidence="21">PSN243</strain>
    </source>
</reference>
<accession>A0AAV9GJU1</accession>
<proteinExistence type="inferred from homology"/>
<evidence type="ECO:0000256" key="4">
    <source>
        <dbReference type="ARBA" id="ARBA00022548"/>
    </source>
</evidence>
<dbReference type="GO" id="GO:0006695">
    <property type="term" value="P:cholesterol biosynthetic process"/>
    <property type="evidence" value="ECO:0007669"/>
    <property type="project" value="UniProtKB-KW"/>
</dbReference>
<gene>
    <name evidence="21" type="ORF">QBC34DRAFT_405821</name>
</gene>
<evidence type="ECO:0000313" key="21">
    <source>
        <dbReference type="EMBL" id="KAK4449059.1"/>
    </source>
</evidence>
<evidence type="ECO:0000256" key="11">
    <source>
        <dbReference type="ARBA" id="ARBA00023002"/>
    </source>
</evidence>
<sequence length="449" mass="50443">MRESTPLLHNANKIWGRTGAERTWLGSLGASSLVFLAPVGTIVVYIVLTFFEGSLSSFASSVAEEGLDAILVKYTPRPTFEAAFAIAAWVGFQAILFRFLPGKIGNGQYTPAGHLLSYRLNGLSAWIVTHAVWGALCWFGLFDPAFIARNWGGLVATTNLVGVLVAGLAFAKAYIHPTHPHDRKFSGSSVYDYYMGIELNPRLGRDFDLKLFTNSHLGMMIWTLVDFSNMAYQYQTLGHVTPSIVLLSALQTLYVLDFFVNESWYLGTIDIAHDHYGFYLAWGCICFLPSIYTIQAQYLGLHPTTPPNVYLAVVFAFGIAGYVMFRSVNDQRHQARLLGHQCRIWGKPAEFITASYATTDGRQRESLLLCSGWWGWSRHANYVGDIVFSFCSCALVGSSHPIVWTYAAWMAMLLAHRCIRDEKRLEVKYGDAWVEYCERVPWRFLPGVW</sequence>
<keyword evidence="14 20" id="KW-0472">Membrane</keyword>
<evidence type="ECO:0000256" key="10">
    <source>
        <dbReference type="ARBA" id="ARBA00022989"/>
    </source>
</evidence>
<keyword evidence="12 20" id="KW-0756">Sterol biosynthesis</keyword>
<evidence type="ECO:0000256" key="19">
    <source>
        <dbReference type="ARBA" id="ARBA00042688"/>
    </source>
</evidence>
<feature type="transmembrane region" description="Helical" evidence="20">
    <location>
        <begin position="153"/>
        <end position="175"/>
    </location>
</feature>
<evidence type="ECO:0000256" key="3">
    <source>
        <dbReference type="ARBA" id="ARBA00022516"/>
    </source>
</evidence>
<evidence type="ECO:0000256" key="9">
    <source>
        <dbReference type="ARBA" id="ARBA00022955"/>
    </source>
</evidence>
<dbReference type="GO" id="GO:0016132">
    <property type="term" value="P:brassinosteroid biosynthetic process"/>
    <property type="evidence" value="ECO:0007669"/>
    <property type="project" value="TreeGrafter"/>
</dbReference>
<evidence type="ECO:0000256" key="7">
    <source>
        <dbReference type="ARBA" id="ARBA00022824"/>
    </source>
</evidence>
<dbReference type="InterPro" id="IPR018083">
    <property type="entry name" value="Sterol_reductase_CS"/>
</dbReference>
<dbReference type="Pfam" id="PF01222">
    <property type="entry name" value="ERG4_ERG24"/>
    <property type="match status" value="1"/>
</dbReference>
<keyword evidence="13 20" id="KW-0443">Lipid metabolism</keyword>
<dbReference type="Proteomes" id="UP001321760">
    <property type="component" value="Unassembled WGS sequence"/>
</dbReference>
<keyword evidence="7" id="KW-0256">Endoplasmic reticulum</keyword>
<keyword evidence="4" id="KW-0153">Cholesterol metabolism</keyword>
<dbReference type="Gene3D" id="1.20.120.1630">
    <property type="match status" value="1"/>
</dbReference>
<comment type="similarity">
    <text evidence="2 20">Belongs to the ERG4/ERG24 family.</text>
</comment>
<dbReference type="GO" id="GO:0005789">
    <property type="term" value="C:endoplasmic reticulum membrane"/>
    <property type="evidence" value="ECO:0007669"/>
    <property type="project" value="UniProtKB-SubCell"/>
</dbReference>
<keyword evidence="15 20" id="KW-1207">Sterol metabolism</keyword>
<evidence type="ECO:0000256" key="6">
    <source>
        <dbReference type="ARBA" id="ARBA00022778"/>
    </source>
</evidence>
<evidence type="ECO:0000256" key="12">
    <source>
        <dbReference type="ARBA" id="ARBA00023011"/>
    </source>
</evidence>
<evidence type="ECO:0000313" key="22">
    <source>
        <dbReference type="Proteomes" id="UP001321760"/>
    </source>
</evidence>
<keyword evidence="5 20" id="KW-0812">Transmembrane</keyword>
<dbReference type="EMBL" id="MU865939">
    <property type="protein sequence ID" value="KAK4449059.1"/>
    <property type="molecule type" value="Genomic_DNA"/>
</dbReference>
<dbReference type="AlphaFoldDB" id="A0AAV9GJU1"/>
<keyword evidence="22" id="KW-1185">Reference proteome</keyword>
<keyword evidence="3 20" id="KW-0444">Lipid biosynthesis</keyword>
<evidence type="ECO:0000256" key="15">
    <source>
        <dbReference type="ARBA" id="ARBA00023166"/>
    </source>
</evidence>
<feature type="transmembrane region" description="Helical" evidence="20">
    <location>
        <begin position="120"/>
        <end position="141"/>
    </location>
</feature>
<feature type="transmembrane region" description="Helical" evidence="20">
    <location>
        <begin position="23"/>
        <end position="48"/>
    </location>
</feature>
<feature type="transmembrane region" description="Helical" evidence="20">
    <location>
        <begin position="386"/>
        <end position="415"/>
    </location>
</feature>
<evidence type="ECO:0000256" key="8">
    <source>
        <dbReference type="ARBA" id="ARBA00022857"/>
    </source>
</evidence>
<feature type="transmembrane region" description="Helical" evidence="20">
    <location>
        <begin position="276"/>
        <end position="295"/>
    </location>
</feature>
<evidence type="ECO:0000256" key="18">
    <source>
        <dbReference type="ARBA" id="ARBA00039984"/>
    </source>
</evidence>
<evidence type="ECO:0000256" key="2">
    <source>
        <dbReference type="ARBA" id="ARBA00005402"/>
    </source>
</evidence>
<name>A0AAV9GJU1_9PEZI</name>
<evidence type="ECO:0000256" key="20">
    <source>
        <dbReference type="RuleBase" id="RU369120"/>
    </source>
</evidence>
<dbReference type="GO" id="GO:0047598">
    <property type="term" value="F:7-dehydrocholesterol reductase activity"/>
    <property type="evidence" value="ECO:0007669"/>
    <property type="project" value="UniProtKB-EC"/>
</dbReference>
<evidence type="ECO:0000256" key="14">
    <source>
        <dbReference type="ARBA" id="ARBA00023136"/>
    </source>
</evidence>
<comment type="subcellular location">
    <subcellularLocation>
        <location evidence="1">Endoplasmic reticulum membrane</location>
        <topology evidence="1">Multi-pass membrane protein</topology>
    </subcellularLocation>
</comment>
<evidence type="ECO:0000256" key="5">
    <source>
        <dbReference type="ARBA" id="ARBA00022692"/>
    </source>
</evidence>
<feature type="transmembrane region" description="Helical" evidence="20">
    <location>
        <begin position="307"/>
        <end position="325"/>
    </location>
</feature>
<evidence type="ECO:0000256" key="1">
    <source>
        <dbReference type="ARBA" id="ARBA00004477"/>
    </source>
</evidence>
<feature type="transmembrane region" description="Helical" evidence="20">
    <location>
        <begin position="82"/>
        <end position="100"/>
    </location>
</feature>